<comment type="caution">
    <text evidence="2">The sequence shown here is derived from an EMBL/GenBank/DDBJ whole genome shotgun (WGS) entry which is preliminary data.</text>
</comment>
<organism evidence="2 3">
    <name type="scientific">Candidatus Yanofskybacteria bacterium RIFCSPHIGHO2_01_FULL_44_17</name>
    <dbReference type="NCBI Taxonomy" id="1802668"/>
    <lineage>
        <taxon>Bacteria</taxon>
        <taxon>Candidatus Yanofskyibacteriota</taxon>
    </lineage>
</organism>
<feature type="transmembrane region" description="Helical" evidence="1">
    <location>
        <begin position="91"/>
        <end position="112"/>
    </location>
</feature>
<evidence type="ECO:0000256" key="1">
    <source>
        <dbReference type="SAM" id="Phobius"/>
    </source>
</evidence>
<proteinExistence type="predicted"/>
<keyword evidence="1" id="KW-1133">Transmembrane helix</keyword>
<name>A0A1F8EW99_9BACT</name>
<keyword evidence="1" id="KW-0472">Membrane</keyword>
<gene>
    <name evidence="2" type="ORF">A2831_01920</name>
</gene>
<dbReference type="AlphaFoldDB" id="A0A1F8EW99"/>
<dbReference type="EMBL" id="MGJI01000017">
    <property type="protein sequence ID" value="OGN04778.1"/>
    <property type="molecule type" value="Genomic_DNA"/>
</dbReference>
<dbReference type="Proteomes" id="UP000177507">
    <property type="component" value="Unassembled WGS sequence"/>
</dbReference>
<keyword evidence="1" id="KW-0812">Transmembrane</keyword>
<evidence type="ECO:0000313" key="2">
    <source>
        <dbReference type="EMBL" id="OGN04778.1"/>
    </source>
</evidence>
<accession>A0A1F8EW99</accession>
<dbReference type="STRING" id="1802668.A2831_01920"/>
<sequence>MPTAAELRQEASHRREEVALLIIGDEPTAKRMFDGCDQLEAQADELERNPPTPLPHVVAFATPPPLPVLAPPTLAPQSHPARGPSWARQNIWSLVGVFGLLAFVLGTLAVVFL</sequence>
<evidence type="ECO:0000313" key="3">
    <source>
        <dbReference type="Proteomes" id="UP000177507"/>
    </source>
</evidence>
<reference evidence="2 3" key="1">
    <citation type="journal article" date="2016" name="Nat. Commun.">
        <title>Thousands of microbial genomes shed light on interconnected biogeochemical processes in an aquifer system.</title>
        <authorList>
            <person name="Anantharaman K."/>
            <person name="Brown C.T."/>
            <person name="Hug L.A."/>
            <person name="Sharon I."/>
            <person name="Castelle C.J."/>
            <person name="Probst A.J."/>
            <person name="Thomas B.C."/>
            <person name="Singh A."/>
            <person name="Wilkins M.J."/>
            <person name="Karaoz U."/>
            <person name="Brodie E.L."/>
            <person name="Williams K.H."/>
            <person name="Hubbard S.S."/>
            <person name="Banfield J.F."/>
        </authorList>
    </citation>
    <scope>NUCLEOTIDE SEQUENCE [LARGE SCALE GENOMIC DNA]</scope>
</reference>
<protein>
    <submittedName>
        <fullName evidence="2">Uncharacterized protein</fullName>
    </submittedName>
</protein>